<comment type="caution">
    <text evidence="4">The sequence shown here is derived from an EMBL/GenBank/DDBJ whole genome shotgun (WGS) entry which is preliminary data.</text>
</comment>
<proteinExistence type="inferred from homology"/>
<feature type="domain" description="DUF1731" evidence="3">
    <location>
        <begin position="245"/>
        <end position="290"/>
    </location>
</feature>
<evidence type="ECO:0000313" key="4">
    <source>
        <dbReference type="EMBL" id="OUC79278.1"/>
    </source>
</evidence>
<dbReference type="Proteomes" id="UP000194632">
    <property type="component" value="Unassembled WGS sequence"/>
</dbReference>
<evidence type="ECO:0000313" key="5">
    <source>
        <dbReference type="Proteomes" id="UP000194632"/>
    </source>
</evidence>
<dbReference type="InterPro" id="IPR001509">
    <property type="entry name" value="Epimerase_deHydtase"/>
</dbReference>
<dbReference type="InterPro" id="IPR010099">
    <property type="entry name" value="SDR39U1"/>
</dbReference>
<dbReference type="InterPro" id="IPR013549">
    <property type="entry name" value="DUF1731"/>
</dbReference>
<dbReference type="EMBL" id="NGFO01000008">
    <property type="protein sequence ID" value="OUC79278.1"/>
    <property type="molecule type" value="Genomic_DNA"/>
</dbReference>
<dbReference type="PANTHER" id="PTHR11092:SF0">
    <property type="entry name" value="EPIMERASE FAMILY PROTEIN SDR39U1"/>
    <property type="match status" value="1"/>
</dbReference>
<name>A0A243QEN4_9ACTN</name>
<dbReference type="Pfam" id="PF08338">
    <property type="entry name" value="DUF1731"/>
    <property type="match status" value="1"/>
</dbReference>
<accession>A0A243QEN4</accession>
<comment type="similarity">
    <text evidence="1">Belongs to the NAD(P)-dependent epimerase/dehydratase family. SDR39U1 subfamily.</text>
</comment>
<evidence type="ECO:0000259" key="2">
    <source>
        <dbReference type="Pfam" id="PF01370"/>
    </source>
</evidence>
<protein>
    <submittedName>
        <fullName evidence="4">TIGR01777 family protein</fullName>
    </submittedName>
</protein>
<sequence length="299" mass="31544">MRIAVAGSQGLIGNALVNSLRAAGHTVTRLVRREARADDEFSWDPETIGVPPESLEGVEAVVSLGGVGVGNGRWTGRFKQELRDSRVTPTEVLAEAVRDLGIPTFVSASASGFYGDTGSRPAVETDGPGEGFLANLVVDWETAARTNVGADTRLVLLRTAPVLSAQGGLLGKLRPLFKLGLGGPIGDGKQYFSWISLIDEVRAIEFLLESDVSGPVNLSAPGAVPFGEFASALGRAVHRPTVLQVPAFAARRVGGEMAEEMILFSQRVAPEVLTDHGFTFTHPGVDEALAYATGSSRHD</sequence>
<organism evidence="4 5">
    <name type="scientific">Gordonia lacunae</name>
    <dbReference type="NCBI Taxonomy" id="417102"/>
    <lineage>
        <taxon>Bacteria</taxon>
        <taxon>Bacillati</taxon>
        <taxon>Actinomycetota</taxon>
        <taxon>Actinomycetes</taxon>
        <taxon>Mycobacteriales</taxon>
        <taxon>Gordoniaceae</taxon>
        <taxon>Gordonia</taxon>
    </lineage>
</organism>
<reference evidence="4 5" key="1">
    <citation type="submission" date="2017-05" db="EMBL/GenBank/DDBJ databases">
        <title>Biotechnological potential of actinobacteria isolated from South African environments.</title>
        <authorList>
            <person name="Le Roes-Hill M."/>
            <person name="Prins A."/>
            <person name="Durrell K.A."/>
        </authorList>
    </citation>
    <scope>NUCLEOTIDE SEQUENCE [LARGE SCALE GENOMIC DNA]</scope>
    <source>
        <strain evidence="4">BS2</strain>
    </source>
</reference>
<dbReference type="STRING" id="417102.CA982_09430"/>
<dbReference type="Gene3D" id="3.40.50.720">
    <property type="entry name" value="NAD(P)-binding Rossmann-like Domain"/>
    <property type="match status" value="1"/>
</dbReference>
<dbReference type="OrthoDB" id="9801773at2"/>
<dbReference type="RefSeq" id="WP_086535066.1">
    <property type="nucleotide sequence ID" value="NZ_NGFO01000008.1"/>
</dbReference>
<evidence type="ECO:0000256" key="1">
    <source>
        <dbReference type="ARBA" id="ARBA00009353"/>
    </source>
</evidence>
<dbReference type="NCBIfam" id="TIGR01777">
    <property type="entry name" value="yfcH"/>
    <property type="match status" value="1"/>
</dbReference>
<feature type="domain" description="NAD-dependent epimerase/dehydratase" evidence="2">
    <location>
        <begin position="3"/>
        <end position="214"/>
    </location>
</feature>
<dbReference type="PANTHER" id="PTHR11092">
    <property type="entry name" value="SUGAR NUCLEOTIDE EPIMERASE RELATED"/>
    <property type="match status" value="1"/>
</dbReference>
<dbReference type="SUPFAM" id="SSF51735">
    <property type="entry name" value="NAD(P)-binding Rossmann-fold domains"/>
    <property type="match status" value="1"/>
</dbReference>
<dbReference type="Pfam" id="PF01370">
    <property type="entry name" value="Epimerase"/>
    <property type="match status" value="1"/>
</dbReference>
<gene>
    <name evidence="4" type="ORF">CA982_09430</name>
</gene>
<dbReference type="AlphaFoldDB" id="A0A243QEN4"/>
<keyword evidence="5" id="KW-1185">Reference proteome</keyword>
<evidence type="ECO:0000259" key="3">
    <source>
        <dbReference type="Pfam" id="PF08338"/>
    </source>
</evidence>
<dbReference type="InterPro" id="IPR036291">
    <property type="entry name" value="NAD(P)-bd_dom_sf"/>
</dbReference>